<protein>
    <recommendedName>
        <fullName evidence="11">Sec-independent protein translocase protein TatA</fullName>
    </recommendedName>
</protein>
<dbReference type="Pfam" id="PF02416">
    <property type="entry name" value="TatA_B_E"/>
    <property type="match status" value="1"/>
</dbReference>
<sequence>MNTILALGMPGGWEWIIIGLIVVIFFGANKIPEIFRGFGKGIREFKEASKEIKKEIEKDSSEDKK</sequence>
<evidence type="ECO:0000256" key="4">
    <source>
        <dbReference type="ARBA" id="ARBA00022692"/>
    </source>
</evidence>
<evidence type="ECO:0008006" key="11">
    <source>
        <dbReference type="Google" id="ProtNLM"/>
    </source>
</evidence>
<dbReference type="PANTHER" id="PTHR42982">
    <property type="entry name" value="SEC-INDEPENDENT PROTEIN TRANSLOCASE PROTEIN TATA"/>
    <property type="match status" value="1"/>
</dbReference>
<accession>A0A381NTD3</accession>
<keyword evidence="2" id="KW-0813">Transport</keyword>
<feature type="transmembrane region" description="Helical" evidence="9">
    <location>
        <begin position="12"/>
        <end position="28"/>
    </location>
</feature>
<proteinExistence type="inferred from homology"/>
<comment type="subcellular location">
    <subcellularLocation>
        <location evidence="1">Cell membrane</location>
        <topology evidence="1">Single-pass membrane protein</topology>
    </subcellularLocation>
</comment>
<dbReference type="HAMAP" id="MF_00236">
    <property type="entry name" value="TatA_E"/>
    <property type="match status" value="1"/>
</dbReference>
<evidence type="ECO:0000256" key="3">
    <source>
        <dbReference type="ARBA" id="ARBA00022475"/>
    </source>
</evidence>
<evidence type="ECO:0000256" key="1">
    <source>
        <dbReference type="ARBA" id="ARBA00004162"/>
    </source>
</evidence>
<keyword evidence="5" id="KW-0653">Protein transport</keyword>
<dbReference type="EMBL" id="UINC01000577">
    <property type="protein sequence ID" value="SUZ57757.1"/>
    <property type="molecule type" value="Genomic_DNA"/>
</dbReference>
<evidence type="ECO:0000256" key="6">
    <source>
        <dbReference type="ARBA" id="ARBA00022989"/>
    </source>
</evidence>
<keyword evidence="8 9" id="KW-0472">Membrane</keyword>
<organism evidence="10">
    <name type="scientific">marine metagenome</name>
    <dbReference type="NCBI Taxonomy" id="408172"/>
    <lineage>
        <taxon>unclassified sequences</taxon>
        <taxon>metagenomes</taxon>
        <taxon>ecological metagenomes</taxon>
    </lineage>
</organism>
<evidence type="ECO:0000256" key="7">
    <source>
        <dbReference type="ARBA" id="ARBA00023010"/>
    </source>
</evidence>
<evidence type="ECO:0000256" key="8">
    <source>
        <dbReference type="ARBA" id="ARBA00023136"/>
    </source>
</evidence>
<keyword evidence="3" id="KW-1003">Cell membrane</keyword>
<dbReference type="GO" id="GO:0005886">
    <property type="term" value="C:plasma membrane"/>
    <property type="evidence" value="ECO:0007669"/>
    <property type="project" value="UniProtKB-SubCell"/>
</dbReference>
<dbReference type="PANTHER" id="PTHR42982:SF1">
    <property type="entry name" value="SEC-INDEPENDENT PROTEIN TRANSLOCASE PROTEIN TATA"/>
    <property type="match status" value="1"/>
</dbReference>
<keyword evidence="4 9" id="KW-0812">Transmembrane</keyword>
<keyword evidence="7" id="KW-0811">Translocation</keyword>
<dbReference type="InterPro" id="IPR003369">
    <property type="entry name" value="TatA/B/E"/>
</dbReference>
<dbReference type="Gene3D" id="1.20.5.3310">
    <property type="match status" value="1"/>
</dbReference>
<reference evidence="10" key="1">
    <citation type="submission" date="2018-05" db="EMBL/GenBank/DDBJ databases">
        <authorList>
            <person name="Lanie J.A."/>
            <person name="Ng W.-L."/>
            <person name="Kazmierczak K.M."/>
            <person name="Andrzejewski T.M."/>
            <person name="Davidsen T.M."/>
            <person name="Wayne K.J."/>
            <person name="Tettelin H."/>
            <person name="Glass J.I."/>
            <person name="Rusch D."/>
            <person name="Podicherti R."/>
            <person name="Tsui H.-C.T."/>
            <person name="Winkler M.E."/>
        </authorList>
    </citation>
    <scope>NUCLEOTIDE SEQUENCE</scope>
</reference>
<evidence type="ECO:0000256" key="9">
    <source>
        <dbReference type="SAM" id="Phobius"/>
    </source>
</evidence>
<gene>
    <name evidence="10" type="ORF">METZ01_LOCUS10611</name>
</gene>
<dbReference type="GO" id="GO:0043953">
    <property type="term" value="P:protein transport by the Tat complex"/>
    <property type="evidence" value="ECO:0007669"/>
    <property type="project" value="InterPro"/>
</dbReference>
<dbReference type="InterPro" id="IPR006312">
    <property type="entry name" value="TatA/E"/>
</dbReference>
<name>A0A381NTD3_9ZZZZ</name>
<keyword evidence="6 9" id="KW-1133">Transmembrane helix</keyword>
<evidence type="ECO:0000256" key="2">
    <source>
        <dbReference type="ARBA" id="ARBA00022448"/>
    </source>
</evidence>
<evidence type="ECO:0000313" key="10">
    <source>
        <dbReference type="EMBL" id="SUZ57757.1"/>
    </source>
</evidence>
<evidence type="ECO:0000256" key="5">
    <source>
        <dbReference type="ARBA" id="ARBA00022927"/>
    </source>
</evidence>
<dbReference type="NCBIfam" id="TIGR01411">
    <property type="entry name" value="tatAE"/>
    <property type="match status" value="1"/>
</dbReference>
<dbReference type="AlphaFoldDB" id="A0A381NTD3"/>